<evidence type="ECO:0000313" key="3">
    <source>
        <dbReference type="Proteomes" id="UP001138961"/>
    </source>
</evidence>
<reference evidence="2" key="1">
    <citation type="submission" date="2021-10" db="EMBL/GenBank/DDBJ databases">
        <title>Loktanella gaetbuli sp. nov., isolated from a tidal flat.</title>
        <authorList>
            <person name="Park S."/>
            <person name="Yoon J.-H."/>
        </authorList>
    </citation>
    <scope>NUCLEOTIDE SEQUENCE</scope>
    <source>
        <strain evidence="2">TSTF-M6</strain>
    </source>
</reference>
<dbReference type="PANTHER" id="PTHR33121">
    <property type="entry name" value="CYCLIC DI-GMP PHOSPHODIESTERASE PDEF"/>
    <property type="match status" value="1"/>
</dbReference>
<gene>
    <name evidence="2" type="ORF">LGQ03_06385</name>
</gene>
<dbReference type="CDD" id="cd01948">
    <property type="entry name" value="EAL"/>
    <property type="match status" value="1"/>
</dbReference>
<name>A0ABS8BT11_9RHOB</name>
<protein>
    <submittedName>
        <fullName evidence="2">EAL domain-containing protein</fullName>
    </submittedName>
</protein>
<dbReference type="InterPro" id="IPR050706">
    <property type="entry name" value="Cyclic-di-GMP_PDE-like"/>
</dbReference>
<feature type="domain" description="EAL" evidence="1">
    <location>
        <begin position="36"/>
        <end position="277"/>
    </location>
</feature>
<dbReference type="PROSITE" id="PS50883">
    <property type="entry name" value="EAL"/>
    <property type="match status" value="1"/>
</dbReference>
<dbReference type="Proteomes" id="UP001138961">
    <property type="component" value="Unassembled WGS sequence"/>
</dbReference>
<evidence type="ECO:0000313" key="2">
    <source>
        <dbReference type="EMBL" id="MCB5198863.1"/>
    </source>
</evidence>
<dbReference type="Gene3D" id="3.20.20.450">
    <property type="entry name" value="EAL domain"/>
    <property type="match status" value="1"/>
</dbReference>
<dbReference type="PANTHER" id="PTHR33121:SF79">
    <property type="entry name" value="CYCLIC DI-GMP PHOSPHODIESTERASE PDED-RELATED"/>
    <property type="match status" value="1"/>
</dbReference>
<dbReference type="EMBL" id="JAJATZ010000002">
    <property type="protein sequence ID" value="MCB5198863.1"/>
    <property type="molecule type" value="Genomic_DNA"/>
</dbReference>
<accession>A0ABS8BT11</accession>
<dbReference type="Pfam" id="PF00563">
    <property type="entry name" value="EAL"/>
    <property type="match status" value="1"/>
</dbReference>
<proteinExistence type="predicted"/>
<dbReference type="InterPro" id="IPR001633">
    <property type="entry name" value="EAL_dom"/>
</dbReference>
<sequence length="277" mass="30463">MTSPKPDNAAMLAIIDANGGVPEFSDPLVAAFASRDADIQTLVSEALDAGRARLAFQPVVSATTDRRVCFYEGLIRLLDDGGRVLPAKQFMPQVADTDAGRRIDTLALKLALRLLSENPHVRLSINVSARSLADWRWRSTMADALAARGNLDDRLILEISEQSAMLLHEVVIRFMIEMQPRGVCFALDGFGGGLTSFLHLRDFCFDLAKVHKGFTAQLAQHPENQVLVEALTTVARQFEMFVVAEGVESERDAQILTRIGVDCLQGYHTGVPNFRLV</sequence>
<keyword evidence="3" id="KW-1185">Reference proteome</keyword>
<dbReference type="SUPFAM" id="SSF141868">
    <property type="entry name" value="EAL domain-like"/>
    <property type="match status" value="1"/>
</dbReference>
<dbReference type="SMART" id="SM00052">
    <property type="entry name" value="EAL"/>
    <property type="match status" value="1"/>
</dbReference>
<dbReference type="RefSeq" id="WP_226747723.1">
    <property type="nucleotide sequence ID" value="NZ_JAJATZ010000002.1"/>
</dbReference>
<comment type="caution">
    <text evidence="2">The sequence shown here is derived from an EMBL/GenBank/DDBJ whole genome shotgun (WGS) entry which is preliminary data.</text>
</comment>
<evidence type="ECO:0000259" key="1">
    <source>
        <dbReference type="PROSITE" id="PS50883"/>
    </source>
</evidence>
<dbReference type="InterPro" id="IPR035919">
    <property type="entry name" value="EAL_sf"/>
</dbReference>
<organism evidence="2 3">
    <name type="scientific">Loktanella gaetbuli</name>
    <dbReference type="NCBI Taxonomy" id="2881335"/>
    <lineage>
        <taxon>Bacteria</taxon>
        <taxon>Pseudomonadati</taxon>
        <taxon>Pseudomonadota</taxon>
        <taxon>Alphaproteobacteria</taxon>
        <taxon>Rhodobacterales</taxon>
        <taxon>Roseobacteraceae</taxon>
        <taxon>Loktanella</taxon>
    </lineage>
</organism>